<keyword evidence="8" id="KW-0695">RNA-directed DNA polymerase</keyword>
<keyword evidence="9" id="KW-0808">Transferase</keyword>
<organism evidence="18 19">
    <name type="scientific">Peronospora matthiolae</name>
    <dbReference type="NCBI Taxonomy" id="2874970"/>
    <lineage>
        <taxon>Eukaryota</taxon>
        <taxon>Sar</taxon>
        <taxon>Stramenopiles</taxon>
        <taxon>Oomycota</taxon>
        <taxon>Peronosporomycetes</taxon>
        <taxon>Peronosporales</taxon>
        <taxon>Peronosporaceae</taxon>
        <taxon>Peronospora</taxon>
    </lineage>
</organism>
<evidence type="ECO:0008006" key="20">
    <source>
        <dbReference type="Google" id="ProtNLM"/>
    </source>
</evidence>
<dbReference type="CDD" id="cd00303">
    <property type="entry name" value="retropepsin_like"/>
    <property type="match status" value="1"/>
</dbReference>
<keyword evidence="11" id="KW-0233">DNA recombination</keyword>
<dbReference type="GO" id="GO:0005634">
    <property type="term" value="C:nucleus"/>
    <property type="evidence" value="ECO:0007669"/>
    <property type="project" value="UniProtKB-SubCell"/>
</dbReference>
<evidence type="ECO:0000256" key="9">
    <source>
        <dbReference type="ARBA" id="ARBA00022932"/>
    </source>
</evidence>
<dbReference type="Proteomes" id="UP001162060">
    <property type="component" value="Unassembled WGS sequence"/>
</dbReference>
<dbReference type="InterPro" id="IPR001584">
    <property type="entry name" value="Integrase_cat-core"/>
</dbReference>
<evidence type="ECO:0000256" key="2">
    <source>
        <dbReference type="ARBA" id="ARBA00022670"/>
    </source>
</evidence>
<dbReference type="Gene3D" id="3.30.420.10">
    <property type="entry name" value="Ribonuclease H-like superfamily/Ribonuclease H"/>
    <property type="match status" value="1"/>
</dbReference>
<dbReference type="InterPro" id="IPR043502">
    <property type="entry name" value="DNA/RNA_pol_sf"/>
</dbReference>
<evidence type="ECO:0000259" key="15">
    <source>
        <dbReference type="PROSITE" id="PS50013"/>
    </source>
</evidence>
<dbReference type="Gene3D" id="1.10.340.70">
    <property type="match status" value="1"/>
</dbReference>
<comment type="caution">
    <text evidence="18">The sequence shown here is derived from an EMBL/GenBank/DDBJ whole genome shotgun (WGS) entry which is preliminary data.</text>
</comment>
<dbReference type="SUPFAM" id="SSF53098">
    <property type="entry name" value="Ribonuclease H-like"/>
    <property type="match status" value="1"/>
</dbReference>
<evidence type="ECO:0000256" key="1">
    <source>
        <dbReference type="ARBA" id="ARBA00004123"/>
    </source>
</evidence>
<dbReference type="CDD" id="cd01647">
    <property type="entry name" value="RT_LTR"/>
    <property type="match status" value="1"/>
</dbReference>
<evidence type="ECO:0000256" key="6">
    <source>
        <dbReference type="ARBA" id="ARBA00022842"/>
    </source>
</evidence>
<reference evidence="18" key="1">
    <citation type="submission" date="2024-01" db="EMBL/GenBank/DDBJ databases">
        <authorList>
            <person name="Webb A."/>
        </authorList>
    </citation>
    <scope>NUCLEOTIDE SEQUENCE</scope>
    <source>
        <strain evidence="18">Pm1</strain>
    </source>
</reference>
<feature type="domain" description="Integrase catalytic" evidence="17">
    <location>
        <begin position="1020"/>
        <end position="1145"/>
    </location>
</feature>
<dbReference type="Pfam" id="PF17921">
    <property type="entry name" value="Integrase_H2C2"/>
    <property type="match status" value="1"/>
</dbReference>
<dbReference type="GO" id="GO:0006508">
    <property type="term" value="P:proteolysis"/>
    <property type="evidence" value="ECO:0007669"/>
    <property type="project" value="UniProtKB-KW"/>
</dbReference>
<gene>
    <name evidence="18" type="ORF">PM001_LOCUS20340</name>
</gene>
<dbReference type="FunFam" id="3.30.70.270:FF:000020">
    <property type="entry name" value="Transposon Tf2-6 polyprotein-like Protein"/>
    <property type="match status" value="1"/>
</dbReference>
<evidence type="ECO:0000256" key="11">
    <source>
        <dbReference type="ARBA" id="ARBA00023172"/>
    </source>
</evidence>
<dbReference type="SUPFAM" id="SSF56672">
    <property type="entry name" value="DNA/RNA polymerases"/>
    <property type="match status" value="1"/>
</dbReference>
<keyword evidence="13" id="KW-0511">Multifunctional enzyme</keyword>
<keyword evidence="10" id="KW-0238">DNA-binding</keyword>
<dbReference type="PROSITE" id="PS00598">
    <property type="entry name" value="CHROMO_1"/>
    <property type="match status" value="1"/>
</dbReference>
<feature type="region of interest" description="Disordered" evidence="14">
    <location>
        <begin position="1282"/>
        <end position="1301"/>
    </location>
</feature>
<dbReference type="Gene3D" id="2.40.50.40">
    <property type="match status" value="1"/>
</dbReference>
<comment type="subcellular location">
    <subcellularLocation>
        <location evidence="1">Nucleus</location>
    </subcellularLocation>
</comment>
<dbReference type="PANTHER" id="PTHR37984:SF5">
    <property type="entry name" value="PROTEIN NYNRIN-LIKE"/>
    <property type="match status" value="1"/>
</dbReference>
<keyword evidence="12" id="KW-0539">Nucleus</keyword>
<evidence type="ECO:0000256" key="14">
    <source>
        <dbReference type="SAM" id="MobiDB-lite"/>
    </source>
</evidence>
<keyword evidence="5" id="KW-0378">Hydrolase</keyword>
<evidence type="ECO:0000313" key="18">
    <source>
        <dbReference type="EMBL" id="CAK7935190.1"/>
    </source>
</evidence>
<evidence type="ECO:0000256" key="7">
    <source>
        <dbReference type="ARBA" id="ARBA00022908"/>
    </source>
</evidence>
<dbReference type="InterPro" id="IPR041588">
    <property type="entry name" value="Integrase_H2C2"/>
</dbReference>
<evidence type="ECO:0000259" key="16">
    <source>
        <dbReference type="PROSITE" id="PS50878"/>
    </source>
</evidence>
<dbReference type="Pfam" id="PF00078">
    <property type="entry name" value="RVT_1"/>
    <property type="match status" value="1"/>
</dbReference>
<sequence length="1613" mass="180739">MLPPSIQIHEGPGQVVVKLADGKPRRVSRREVSLPYTFDGFRSNDNFLVIEMNYSFDCILGMPCDWPNVTVVDRTSTTPAVHRVSDGPLCTACSVPLRTSYDVSSLCSEESDVDEQWLPRNDDADEQWLPRGDDAVEQRFPHERAVVEHEQVFPPAPIVVEQRLPQGQDVAEQGLGTECDVDGQESPRANMMVEQGFPSSPTVVEQSFPHEQDVVEQGLPHEFVAVEQGLPLYASTDEYGLLPSRDFDVLDEDIQRLEGGADLTPDCGSPASSMDSKHDGDASYENSALECVHAIVYMDGSPQRRQYIEVASPPRDASSITSLPGLSWKHFLRDLKGGTVEQVCLVTNEVTYEPNEERMTRPRSAEQKSAREERFASKSWEALRESGNPVYDIAREYADVLPDKIPAELPADRGVRHEIDLVPGSKYCVTRKWPLPRDQVDAIDAFFEGRRKAGHVRESVSPHSSPTFCVKKATGGWRIVHAFNKLNDATIPAQTPIPRKDMVLNSMSGSVIFSAIDLTDGFYQILMQQSDIPLTAVSTPSGMLWEWLVMPQGLKNAPATFNRMVSQVLRPLRDFAPSYFDDIFVHSRAEGNLSAVQVHLQHLKQVFRVMRDNKLYANLKKCAFCAPKIPVLGCYGSISGVRADPEKVSSICSWPTPKNPTELRQWLGLTNYLHKYTKDYAGSIQPLSSLLKKDTTWSWRPEHQAAFDAVKKSLASAPVLILPDDTKPFHVVCDASDFAIGCALMQFDHEGRERVVSYQSRQMKPVEKNYPVHDKELLAMHYALIKFRVHLLGERTFALYTDHASLRTAMKSPHLSQRMARWLSFFSEYNFVVHYKPGKTNILADALSRRPDYDPRMALSRQATDDEDEDDRCATCVSLNLTRVTSELCLFDEIVAAYANDPDYADIIAYLRAPSEAALGALSRTKRDHIQRYSMDGDLLLYSIDKFDAPRTVIANDLDLRARIFHEYHDAPIGGHLGRKKTFAAVSRDFFWPHMYKWVRNWVRTCEICQRLKPSPSSQAPLRPLPIAAEAWRSVSMDFIFGLAPDGQDRTGILVFVDRFSKMTHLVPVHATITAAETAVHFIDTVFRHHGLPDNIVSDRDPRFTSAFWTSLFELLGTKLQMSTAAHPETDGQTERVNRVLEDVFEVTQRPLQVGLAPFFASSSCTYSSCRGSAHGSSWLHSGGGGDNDKQRSSEAHGILSANVVNHSKAKSSVSTPRDVASPLAQWTAQMLIDPSSSKQNPKANYAPIELARPIDDMAVSEFILQRQAITRFVRDTLRSAADKQKANADKRGRKNTSTFKKGDRVLLTTEGLRDSAATNLGASKLAPRFIGPFTVLKAIGDAYTLAIPSSLRLHPTFYVGRLKEYRPATLHGLAPSSESKGHSLRVLKNLAFQVPHPFKQLALGQGQLQPPAGHQQPCSQPHLHRPGQPGRQQYHRKGPPPLVDAEGQKRWIVERLLGHEDPRRETTSSRHHERAVPTARKYRVRWLGFPPEQDTWEPRSSLLRDVPDVVRAYESLHTLGADLVDDLCVLAVSENEMHDDGVVVKCHHDYETESDCENVVVTFHHDDEMKSDDENVATSVYRDDHANENVVASAWHHDLENASDVASVTRHD</sequence>
<dbReference type="InterPro" id="IPR050951">
    <property type="entry name" value="Retrovirus_Pol_polyprotein"/>
</dbReference>
<dbReference type="CDD" id="cd09274">
    <property type="entry name" value="RNase_HI_RT_Ty3"/>
    <property type="match status" value="1"/>
</dbReference>
<dbReference type="PROSITE" id="PS50994">
    <property type="entry name" value="INTEGRASE"/>
    <property type="match status" value="1"/>
</dbReference>
<dbReference type="InterPro" id="IPR023780">
    <property type="entry name" value="Chromo_domain"/>
</dbReference>
<evidence type="ECO:0000259" key="17">
    <source>
        <dbReference type="PROSITE" id="PS50994"/>
    </source>
</evidence>
<proteinExistence type="predicted"/>
<dbReference type="PROSITE" id="PS50013">
    <property type="entry name" value="CHROMO_2"/>
    <property type="match status" value="1"/>
</dbReference>
<keyword evidence="7" id="KW-0229">DNA integration</keyword>
<name>A0AAV1UP82_9STRA</name>
<dbReference type="InterPro" id="IPR000953">
    <property type="entry name" value="Chromo/chromo_shadow_dom"/>
</dbReference>
<dbReference type="Pfam" id="PF24626">
    <property type="entry name" value="SH3_Tf2-1"/>
    <property type="match status" value="1"/>
</dbReference>
<accession>A0AAV1UP82</accession>
<dbReference type="Pfam" id="PF17919">
    <property type="entry name" value="RT_RNaseH_2"/>
    <property type="match status" value="1"/>
</dbReference>
<dbReference type="GO" id="GO:0006310">
    <property type="term" value="P:DNA recombination"/>
    <property type="evidence" value="ECO:0007669"/>
    <property type="project" value="UniProtKB-KW"/>
</dbReference>
<dbReference type="SUPFAM" id="SSF54160">
    <property type="entry name" value="Chromo domain-like"/>
    <property type="match status" value="1"/>
</dbReference>
<dbReference type="Gene3D" id="3.10.10.10">
    <property type="entry name" value="HIV Type 1 Reverse Transcriptase, subunit A, domain 1"/>
    <property type="match status" value="1"/>
</dbReference>
<dbReference type="PANTHER" id="PTHR37984">
    <property type="entry name" value="PROTEIN CBG26694"/>
    <property type="match status" value="1"/>
</dbReference>
<feature type="region of interest" description="Disordered" evidence="14">
    <location>
        <begin position="260"/>
        <end position="281"/>
    </location>
</feature>
<protein>
    <recommendedName>
        <fullName evidence="20">Transposon Tf2-6 polyprotein</fullName>
    </recommendedName>
</protein>
<keyword evidence="9" id="KW-0239">DNA-directed DNA polymerase</keyword>
<feature type="compositionally biased region" description="Low complexity" evidence="14">
    <location>
        <begin position="1407"/>
        <end position="1418"/>
    </location>
</feature>
<feature type="region of interest" description="Disordered" evidence="14">
    <location>
        <begin position="1407"/>
        <end position="1446"/>
    </location>
</feature>
<dbReference type="FunFam" id="1.10.340.70:FF:000001">
    <property type="entry name" value="Retrovirus-related Pol polyprotein from transposon gypsy-like Protein"/>
    <property type="match status" value="1"/>
</dbReference>
<evidence type="ECO:0000256" key="4">
    <source>
        <dbReference type="ARBA" id="ARBA00022750"/>
    </source>
</evidence>
<dbReference type="GO" id="GO:0003887">
    <property type="term" value="F:DNA-directed DNA polymerase activity"/>
    <property type="evidence" value="ECO:0007669"/>
    <property type="project" value="UniProtKB-KW"/>
</dbReference>
<evidence type="ECO:0000313" key="19">
    <source>
        <dbReference type="Proteomes" id="UP001162060"/>
    </source>
</evidence>
<keyword evidence="9" id="KW-0548">Nucleotidyltransferase</keyword>
<dbReference type="InterPro" id="IPR012337">
    <property type="entry name" value="RNaseH-like_sf"/>
</dbReference>
<feature type="domain" description="Reverse transcriptase" evidence="16">
    <location>
        <begin position="451"/>
        <end position="671"/>
    </location>
</feature>
<evidence type="ECO:0000256" key="13">
    <source>
        <dbReference type="ARBA" id="ARBA00023268"/>
    </source>
</evidence>
<dbReference type="Pfam" id="PF00385">
    <property type="entry name" value="Chromo"/>
    <property type="match status" value="1"/>
</dbReference>
<dbReference type="GO" id="GO:0004190">
    <property type="term" value="F:aspartic-type endopeptidase activity"/>
    <property type="evidence" value="ECO:0007669"/>
    <property type="project" value="UniProtKB-KW"/>
</dbReference>
<keyword evidence="4" id="KW-0064">Aspartyl protease</keyword>
<keyword evidence="6" id="KW-0460">Magnesium</keyword>
<evidence type="ECO:0000256" key="10">
    <source>
        <dbReference type="ARBA" id="ARBA00023125"/>
    </source>
</evidence>
<evidence type="ECO:0000256" key="8">
    <source>
        <dbReference type="ARBA" id="ARBA00022918"/>
    </source>
</evidence>
<dbReference type="CDD" id="cd00024">
    <property type="entry name" value="CD_CSD"/>
    <property type="match status" value="1"/>
</dbReference>
<feature type="domain" description="Chromo" evidence="15">
    <location>
        <begin position="1452"/>
        <end position="1515"/>
    </location>
</feature>
<dbReference type="InterPro" id="IPR016197">
    <property type="entry name" value="Chromo-like_dom_sf"/>
</dbReference>
<evidence type="ECO:0000256" key="12">
    <source>
        <dbReference type="ARBA" id="ARBA00023242"/>
    </source>
</evidence>
<dbReference type="GO" id="GO:0003677">
    <property type="term" value="F:DNA binding"/>
    <property type="evidence" value="ECO:0007669"/>
    <property type="project" value="UniProtKB-KW"/>
</dbReference>
<evidence type="ECO:0000256" key="5">
    <source>
        <dbReference type="ARBA" id="ARBA00022801"/>
    </source>
</evidence>
<dbReference type="SMART" id="SM00298">
    <property type="entry name" value="CHROMO"/>
    <property type="match status" value="1"/>
</dbReference>
<dbReference type="GO" id="GO:0003964">
    <property type="term" value="F:RNA-directed DNA polymerase activity"/>
    <property type="evidence" value="ECO:0007669"/>
    <property type="project" value="UniProtKB-KW"/>
</dbReference>
<dbReference type="InterPro" id="IPR041577">
    <property type="entry name" value="RT_RNaseH_2"/>
</dbReference>
<evidence type="ECO:0000256" key="3">
    <source>
        <dbReference type="ARBA" id="ARBA00022723"/>
    </source>
</evidence>
<keyword evidence="2" id="KW-0645">Protease</keyword>
<dbReference type="InterPro" id="IPR036397">
    <property type="entry name" value="RNaseH_sf"/>
</dbReference>
<dbReference type="InterPro" id="IPR000477">
    <property type="entry name" value="RT_dom"/>
</dbReference>
<feature type="compositionally biased region" description="Basic and acidic residues" evidence="14">
    <location>
        <begin position="1282"/>
        <end position="1291"/>
    </location>
</feature>
<dbReference type="PROSITE" id="PS50878">
    <property type="entry name" value="RT_POL"/>
    <property type="match status" value="1"/>
</dbReference>
<dbReference type="InterPro" id="IPR043128">
    <property type="entry name" value="Rev_trsase/Diguanyl_cyclase"/>
</dbReference>
<dbReference type="GO" id="GO:0046872">
    <property type="term" value="F:metal ion binding"/>
    <property type="evidence" value="ECO:0007669"/>
    <property type="project" value="UniProtKB-KW"/>
</dbReference>
<dbReference type="Pfam" id="PF00665">
    <property type="entry name" value="rve"/>
    <property type="match status" value="1"/>
</dbReference>
<dbReference type="EMBL" id="CAKLBY020000221">
    <property type="protein sequence ID" value="CAK7935190.1"/>
    <property type="molecule type" value="Genomic_DNA"/>
</dbReference>
<dbReference type="InterPro" id="IPR056924">
    <property type="entry name" value="SH3_Tf2-1"/>
</dbReference>
<dbReference type="GO" id="GO:0015074">
    <property type="term" value="P:DNA integration"/>
    <property type="evidence" value="ECO:0007669"/>
    <property type="project" value="UniProtKB-KW"/>
</dbReference>
<keyword evidence="3" id="KW-0479">Metal-binding</keyword>
<dbReference type="InterPro" id="IPR023779">
    <property type="entry name" value="Chromodomain_CS"/>
</dbReference>
<dbReference type="Gene3D" id="3.30.70.270">
    <property type="match status" value="2"/>
</dbReference>